<evidence type="ECO:0000256" key="3">
    <source>
        <dbReference type="ARBA" id="ARBA00022448"/>
    </source>
</evidence>
<dbReference type="OrthoDB" id="9807042at2"/>
<proteinExistence type="inferred from homology"/>
<name>F8E673_FLESM</name>
<dbReference type="SUPFAM" id="SSF46626">
    <property type="entry name" value="Cytochrome c"/>
    <property type="match status" value="1"/>
</dbReference>
<dbReference type="Pfam" id="PF01654">
    <property type="entry name" value="Cyt_bd_oxida_I"/>
    <property type="match status" value="1"/>
</dbReference>
<feature type="transmembrane region" description="Helical" evidence="13">
    <location>
        <begin position="16"/>
        <end position="41"/>
    </location>
</feature>
<evidence type="ECO:0000259" key="14">
    <source>
        <dbReference type="PROSITE" id="PS51007"/>
    </source>
</evidence>
<keyword evidence="11 13" id="KW-0472">Membrane</keyword>
<reference evidence="16" key="2">
    <citation type="submission" date="2011-06" db="EMBL/GenBank/DDBJ databases">
        <title>The complete genome of Flexistipes sinusarabici DSM 4947.</title>
        <authorList>
            <person name="Lucas S."/>
            <person name="Han J."/>
            <person name="Lapidus A."/>
            <person name="Bruce D."/>
            <person name="Goodwin L."/>
            <person name="Pitluck S."/>
            <person name="Peters L."/>
            <person name="Kyrpides N."/>
            <person name="Mavromatis K."/>
            <person name="Ivanova N."/>
            <person name="Mikhailova N."/>
            <person name="Chertkov O."/>
            <person name="Detter J.C."/>
            <person name="Tapia R."/>
            <person name="Han C."/>
            <person name="Land M."/>
            <person name="Hauser L."/>
            <person name="Markowitz V."/>
            <person name="Cheng J.-F."/>
            <person name="Hugenholtz P."/>
            <person name="Woyke T."/>
            <person name="Wu D."/>
            <person name="Spring S."/>
            <person name="Schroeder M."/>
            <person name="Brambilla E."/>
            <person name="Klenk H.-P."/>
            <person name="Eisen J.A."/>
        </authorList>
    </citation>
    <scope>NUCLEOTIDE SEQUENCE [LARGE SCALE GENOMIC DNA]</scope>
    <source>
        <strain evidence="16">DSM 4947 / MAS 10</strain>
    </source>
</reference>
<dbReference type="GO" id="GO:0009055">
    <property type="term" value="F:electron transfer activity"/>
    <property type="evidence" value="ECO:0007669"/>
    <property type="project" value="InterPro"/>
</dbReference>
<dbReference type="Proteomes" id="UP000006621">
    <property type="component" value="Chromosome"/>
</dbReference>
<evidence type="ECO:0000256" key="13">
    <source>
        <dbReference type="SAM" id="Phobius"/>
    </source>
</evidence>
<evidence type="ECO:0000256" key="1">
    <source>
        <dbReference type="ARBA" id="ARBA00004651"/>
    </source>
</evidence>
<keyword evidence="7 12" id="KW-0479">Metal-binding</keyword>
<keyword evidence="3" id="KW-0813">Transport</keyword>
<dbReference type="EMBL" id="CP002858">
    <property type="protein sequence ID" value="AEI14781.1"/>
    <property type="molecule type" value="Genomic_DNA"/>
</dbReference>
<dbReference type="eggNOG" id="COG1271">
    <property type="taxonomic scope" value="Bacteria"/>
</dbReference>
<comment type="similarity">
    <text evidence="2">Belongs to the cytochrome ubiquinol oxidase subunit 1 family.</text>
</comment>
<dbReference type="GO" id="GO:0020037">
    <property type="term" value="F:heme binding"/>
    <property type="evidence" value="ECO:0007669"/>
    <property type="project" value="InterPro"/>
</dbReference>
<evidence type="ECO:0000256" key="2">
    <source>
        <dbReference type="ARBA" id="ARBA00009819"/>
    </source>
</evidence>
<dbReference type="GO" id="GO:0046872">
    <property type="term" value="F:metal ion binding"/>
    <property type="evidence" value="ECO:0007669"/>
    <property type="project" value="UniProtKB-KW"/>
</dbReference>
<feature type="transmembrane region" description="Helical" evidence="13">
    <location>
        <begin position="215"/>
        <end position="236"/>
    </location>
</feature>
<keyword evidence="6 13" id="KW-0812">Transmembrane</keyword>
<evidence type="ECO:0000256" key="9">
    <source>
        <dbReference type="ARBA" id="ARBA00022989"/>
    </source>
</evidence>
<evidence type="ECO:0000256" key="11">
    <source>
        <dbReference type="ARBA" id="ARBA00023136"/>
    </source>
</evidence>
<accession>F8E673</accession>
<evidence type="ECO:0000313" key="16">
    <source>
        <dbReference type="Proteomes" id="UP000006621"/>
    </source>
</evidence>
<feature type="transmembrane region" description="Helical" evidence="13">
    <location>
        <begin position="97"/>
        <end position="121"/>
    </location>
</feature>
<dbReference type="Gene3D" id="1.10.760.10">
    <property type="entry name" value="Cytochrome c-like domain"/>
    <property type="match status" value="1"/>
</dbReference>
<feature type="transmembrane region" description="Helical" evidence="13">
    <location>
        <begin position="177"/>
        <end position="203"/>
    </location>
</feature>
<dbReference type="HOGENOM" id="CLU_033225_0_0_0"/>
<dbReference type="eggNOG" id="COG2010">
    <property type="taxonomic scope" value="Bacteria"/>
</dbReference>
<feature type="transmembrane region" description="Helical" evidence="13">
    <location>
        <begin position="256"/>
        <end position="277"/>
    </location>
</feature>
<reference evidence="15 16" key="1">
    <citation type="journal article" date="2011" name="Stand. Genomic Sci.">
        <title>Genome sequence of the moderately thermophilic halophile Flexistipes sinusarabici strain (MAS10).</title>
        <authorList>
            <person name="Lapidus A."/>
            <person name="Chertkov O."/>
            <person name="Nolan M."/>
            <person name="Lucas S."/>
            <person name="Hammon N."/>
            <person name="Deshpande S."/>
            <person name="Cheng J.F."/>
            <person name="Tapia R."/>
            <person name="Han C."/>
            <person name="Goodwin L."/>
            <person name="Pitluck S."/>
            <person name="Liolios K."/>
            <person name="Pagani I."/>
            <person name="Ivanova N."/>
            <person name="Huntemann M."/>
            <person name="Mavromatis K."/>
            <person name="Mikhailova N."/>
            <person name="Pati A."/>
            <person name="Chen A."/>
            <person name="Palaniappan K."/>
            <person name="Land M."/>
            <person name="Hauser L."/>
            <person name="Brambilla E.M."/>
            <person name="Rohde M."/>
            <person name="Abt B."/>
            <person name="Spring S."/>
            <person name="Goker M."/>
            <person name="Bristow J."/>
            <person name="Eisen J.A."/>
            <person name="Markowitz V."/>
            <person name="Hugenholtz P."/>
            <person name="Kyrpides N.C."/>
            <person name="Klenk H.P."/>
            <person name="Woyke T."/>
        </authorList>
    </citation>
    <scope>NUCLEOTIDE SEQUENCE [LARGE SCALE GENOMIC DNA]</scope>
    <source>
        <strain evidence="16">DSM 4947 / MAS 10</strain>
    </source>
</reference>
<dbReference type="RefSeq" id="WP_013886268.1">
    <property type="nucleotide sequence ID" value="NC_015672.1"/>
</dbReference>
<evidence type="ECO:0000256" key="10">
    <source>
        <dbReference type="ARBA" id="ARBA00023004"/>
    </source>
</evidence>
<evidence type="ECO:0000256" key="12">
    <source>
        <dbReference type="PROSITE-ProRule" id="PRU00433"/>
    </source>
</evidence>
<dbReference type="Pfam" id="PF13442">
    <property type="entry name" value="Cytochrome_CBB3"/>
    <property type="match status" value="1"/>
</dbReference>
<sequence length="425" mass="47353">MDFPFWIHPYISGGQLIASIAILHVFISHFAVGMGLYVVLAEQKAVKNEDWELLKFVKTNSSLILFISAILGALTGVGIWFSIALVSPAGTGSLISIFVWGWASEWVFFVLEISALLMYYYTWDKISHKTHIFIGWLYFIGAFFSLVIIAGIIAFQLTPGTWNTDRTFWSAFFNASYLPQVVGRFGISLILAAVYSTLVLSFTKNERVKKTAGHFSGIFAAAGFILTFGGFYWWEISLPQNIQGLLSGGNAILTNFFRYASFTALGLAIVSLFFTFVIPKKINIVVAVILMVTGLYSFGYYEFARERARKPFIIMDYMYANGILKSEVSRLNKEGILSETDWTLLGKPDTKIAKGRAVFEAECVSCHEIEGYNALKPKVQGMGEQDIAFFLTMLDSNPLMPPFVGTETERKALAAYINKEVNGGS</sequence>
<keyword evidence="10 12" id="KW-0408">Iron</keyword>
<feature type="transmembrane region" description="Helical" evidence="13">
    <location>
        <begin position="284"/>
        <end position="301"/>
    </location>
</feature>
<keyword evidence="5 12" id="KW-0349">Heme</keyword>
<keyword evidence="16" id="KW-1185">Reference proteome</keyword>
<evidence type="ECO:0000256" key="7">
    <source>
        <dbReference type="ARBA" id="ARBA00022723"/>
    </source>
</evidence>
<dbReference type="GO" id="GO:0005886">
    <property type="term" value="C:plasma membrane"/>
    <property type="evidence" value="ECO:0007669"/>
    <property type="project" value="UniProtKB-SubCell"/>
</dbReference>
<keyword evidence="9 13" id="KW-1133">Transmembrane helix</keyword>
<feature type="domain" description="Cytochrome c" evidence="14">
    <location>
        <begin position="350"/>
        <end position="425"/>
    </location>
</feature>
<protein>
    <submittedName>
        <fullName evidence="15">Cytochrome c class I</fullName>
    </submittedName>
</protein>
<keyword evidence="4" id="KW-1003">Cell membrane</keyword>
<evidence type="ECO:0000256" key="5">
    <source>
        <dbReference type="ARBA" id="ARBA00022617"/>
    </source>
</evidence>
<dbReference type="GO" id="GO:0070069">
    <property type="term" value="C:cytochrome complex"/>
    <property type="evidence" value="ECO:0007669"/>
    <property type="project" value="InterPro"/>
</dbReference>
<dbReference type="STRING" id="717231.Flexsi_1125"/>
<evidence type="ECO:0000256" key="8">
    <source>
        <dbReference type="ARBA" id="ARBA00022982"/>
    </source>
</evidence>
<dbReference type="InterPro" id="IPR009056">
    <property type="entry name" value="Cyt_c-like_dom"/>
</dbReference>
<organism evidence="15 16">
    <name type="scientific">Flexistipes sinusarabici (strain ATCC 49648 / DSM 4947 / MAS 10)</name>
    <dbReference type="NCBI Taxonomy" id="717231"/>
    <lineage>
        <taxon>Bacteria</taxon>
        <taxon>Pseudomonadati</taxon>
        <taxon>Deferribacterota</taxon>
        <taxon>Deferribacteres</taxon>
        <taxon>Deferribacterales</taxon>
        <taxon>Flexistipitaceae</taxon>
        <taxon>Flexistipes</taxon>
    </lineage>
</organism>
<dbReference type="InterPro" id="IPR002585">
    <property type="entry name" value="Cyt-d_ubiquinol_oxidase_su_1"/>
</dbReference>
<evidence type="ECO:0000256" key="4">
    <source>
        <dbReference type="ARBA" id="ARBA00022475"/>
    </source>
</evidence>
<dbReference type="KEGG" id="fsi:Flexsi_1125"/>
<evidence type="ECO:0000313" key="15">
    <source>
        <dbReference type="EMBL" id="AEI14781.1"/>
    </source>
</evidence>
<gene>
    <name evidence="15" type="ordered locus">Flexsi_1125</name>
</gene>
<dbReference type="PROSITE" id="PS51007">
    <property type="entry name" value="CYTC"/>
    <property type="match status" value="1"/>
</dbReference>
<feature type="transmembrane region" description="Helical" evidence="13">
    <location>
        <begin position="133"/>
        <end position="157"/>
    </location>
</feature>
<evidence type="ECO:0000256" key="6">
    <source>
        <dbReference type="ARBA" id="ARBA00022692"/>
    </source>
</evidence>
<dbReference type="GO" id="GO:0019646">
    <property type="term" value="P:aerobic electron transport chain"/>
    <property type="evidence" value="ECO:0007669"/>
    <property type="project" value="InterPro"/>
</dbReference>
<dbReference type="AlphaFoldDB" id="F8E673"/>
<dbReference type="InterPro" id="IPR036909">
    <property type="entry name" value="Cyt_c-like_dom_sf"/>
</dbReference>
<feature type="transmembrane region" description="Helical" evidence="13">
    <location>
        <begin position="62"/>
        <end position="85"/>
    </location>
</feature>
<keyword evidence="8" id="KW-0249">Electron transport</keyword>
<comment type="subcellular location">
    <subcellularLocation>
        <location evidence="1">Cell membrane</location>
        <topology evidence="1">Multi-pass membrane protein</topology>
    </subcellularLocation>
</comment>